<keyword evidence="2" id="KW-1185">Reference proteome</keyword>
<gene>
    <name evidence="1" type="ORF">H696_01960</name>
</gene>
<name>A0A058Z9P5_FONAL</name>
<accession>A0A058Z9P5</accession>
<dbReference type="AlphaFoldDB" id="A0A058Z9P5"/>
<reference evidence="1" key="1">
    <citation type="submission" date="2013-04" db="EMBL/GenBank/DDBJ databases">
        <title>The Genome Sequence of Fonticula alba ATCC 38817.</title>
        <authorList>
            <consortium name="The Broad Institute Genomics Platform"/>
            <person name="Russ C."/>
            <person name="Cuomo C."/>
            <person name="Burger G."/>
            <person name="Gray M.W."/>
            <person name="Holland P.W.H."/>
            <person name="King N."/>
            <person name="Lang F.B.F."/>
            <person name="Roger A.J."/>
            <person name="Ruiz-Trillo I."/>
            <person name="Brown M."/>
            <person name="Walker B."/>
            <person name="Young S."/>
            <person name="Zeng Q."/>
            <person name="Gargeya S."/>
            <person name="Fitzgerald M."/>
            <person name="Haas B."/>
            <person name="Abouelleil A."/>
            <person name="Allen A.W."/>
            <person name="Alvarado L."/>
            <person name="Arachchi H.M."/>
            <person name="Berlin A.M."/>
            <person name="Chapman S.B."/>
            <person name="Gainer-Dewar J."/>
            <person name="Goldberg J."/>
            <person name="Griggs A."/>
            <person name="Gujja S."/>
            <person name="Hansen M."/>
            <person name="Howarth C."/>
            <person name="Imamovic A."/>
            <person name="Ireland A."/>
            <person name="Larimer J."/>
            <person name="McCowan C."/>
            <person name="Murphy C."/>
            <person name="Pearson M."/>
            <person name="Poon T.W."/>
            <person name="Priest M."/>
            <person name="Roberts A."/>
            <person name="Saif S."/>
            <person name="Shea T."/>
            <person name="Sisk P."/>
            <person name="Sykes S."/>
            <person name="Wortman J."/>
            <person name="Nusbaum C."/>
            <person name="Birren B."/>
        </authorList>
    </citation>
    <scope>NUCLEOTIDE SEQUENCE [LARGE SCALE GENOMIC DNA]</scope>
    <source>
        <strain evidence="1">ATCC 38817</strain>
    </source>
</reference>
<organism evidence="1">
    <name type="scientific">Fonticula alba</name>
    <name type="common">Slime mold</name>
    <dbReference type="NCBI Taxonomy" id="691883"/>
    <lineage>
        <taxon>Eukaryota</taxon>
        <taxon>Rotosphaerida</taxon>
        <taxon>Fonticulaceae</taxon>
        <taxon>Fonticula</taxon>
    </lineage>
</organism>
<dbReference type="Proteomes" id="UP000030693">
    <property type="component" value="Unassembled WGS sequence"/>
</dbReference>
<protein>
    <submittedName>
        <fullName evidence="1">Uncharacterized protein</fullName>
    </submittedName>
</protein>
<dbReference type="EMBL" id="KB932203">
    <property type="protein sequence ID" value="KCV71014.1"/>
    <property type="molecule type" value="Genomic_DNA"/>
</dbReference>
<evidence type="ECO:0000313" key="1">
    <source>
        <dbReference type="EMBL" id="KCV71014.1"/>
    </source>
</evidence>
<dbReference type="GeneID" id="20526685"/>
<evidence type="ECO:0000313" key="2">
    <source>
        <dbReference type="Proteomes" id="UP000030693"/>
    </source>
</evidence>
<dbReference type="RefSeq" id="XP_009494137.1">
    <property type="nucleotide sequence ID" value="XM_009495862.1"/>
</dbReference>
<sequence>MQSLCLLGHDAQVVGPLVPFTEWDSLSSECRTILRLVIGQISHPTTGDPGNSSELAHMYTHAPLGNAGSYLPTWTSSDWPHRDFYWRIGGNLQPPRRIAIANARRIAPITNYLAAASSTYMKLPQVVARVWRRRPIVPSWRDASDVFPFRVTYDLGTPRVPFCLVFFLAHILHVELLRCLNSASYAEEGNVMTAGAMNTVSLAHFLHTSYVLMDAWLAEFQLGFLQEAGPGSRGHETAALWSDLDVGQLASTHAGAPGQAVRFYASVAATPGAVSRLTTVLALDHFRAGGPAADLLATVLGVMSILGNRLTEAVTQAAGALMKAATGTADGDPAPYEAAAAALCAALNEAVGPAPTKRQLLLHVSRAGGRRTFVRLHKVFW</sequence>
<proteinExistence type="predicted"/>